<comment type="caution">
    <text evidence="2">The sequence shown here is derived from an EMBL/GenBank/DDBJ whole genome shotgun (WGS) entry which is preliminary data.</text>
</comment>
<organism evidence="2 3">
    <name type="scientific">Acinetobacter johnsonii</name>
    <dbReference type="NCBI Taxonomy" id="40214"/>
    <lineage>
        <taxon>Bacteria</taxon>
        <taxon>Pseudomonadati</taxon>
        <taxon>Pseudomonadota</taxon>
        <taxon>Gammaproteobacteria</taxon>
        <taxon>Moraxellales</taxon>
        <taxon>Moraxellaceae</taxon>
        <taxon>Acinetobacter</taxon>
    </lineage>
</organism>
<reference evidence="2 3" key="1">
    <citation type="submission" date="2018-10" db="EMBL/GenBank/DDBJ databases">
        <title>Transmission dynamics of multidrug resistant bacteria on intensive care unit surfaces.</title>
        <authorList>
            <person name="D'Souza A.W."/>
            <person name="Potter R.F."/>
            <person name="Wallace M."/>
            <person name="Shupe A."/>
            <person name="Patel S."/>
            <person name="Sun S."/>
            <person name="Gul D."/>
            <person name="Kwon J.H."/>
            <person name="Andleeb S."/>
            <person name="Burnham C.-A.D."/>
            <person name="Dantas G."/>
        </authorList>
    </citation>
    <scope>NUCLEOTIDE SEQUENCE [LARGE SCALE GENOMIC DNA]</scope>
    <source>
        <strain evidence="2 3">AJ_385</strain>
    </source>
</reference>
<dbReference type="Proteomes" id="UP000277537">
    <property type="component" value="Unassembled WGS sequence"/>
</dbReference>
<gene>
    <name evidence="2" type="ORF">EGT73_10530</name>
</gene>
<evidence type="ECO:0000256" key="1">
    <source>
        <dbReference type="SAM" id="MobiDB-lite"/>
    </source>
</evidence>
<name>A0A3R9EZ58_ACIJO</name>
<proteinExistence type="predicted"/>
<evidence type="ECO:0000313" key="3">
    <source>
        <dbReference type="Proteomes" id="UP000277537"/>
    </source>
</evidence>
<protein>
    <submittedName>
        <fullName evidence="2">Uncharacterized protein</fullName>
    </submittedName>
</protein>
<feature type="region of interest" description="Disordered" evidence="1">
    <location>
        <begin position="40"/>
        <end position="61"/>
    </location>
</feature>
<feature type="compositionally biased region" description="Basic residues" evidence="1">
    <location>
        <begin position="40"/>
        <end position="55"/>
    </location>
</feature>
<dbReference type="AlphaFoldDB" id="A0A3R9EZ58"/>
<accession>A0A3R9EZ58</accession>
<sequence>MKALLIKVLKVANKLRFDCDTLRFIAISEDRAIKIASRNRKVARSRKPQAKRQAKLYRAYS</sequence>
<evidence type="ECO:0000313" key="2">
    <source>
        <dbReference type="EMBL" id="RSE22416.1"/>
    </source>
</evidence>
<dbReference type="EMBL" id="RHXE01000022">
    <property type="protein sequence ID" value="RSE22416.1"/>
    <property type="molecule type" value="Genomic_DNA"/>
</dbReference>